<dbReference type="SUPFAM" id="SSF74650">
    <property type="entry name" value="Galactose mutarotase-like"/>
    <property type="match status" value="1"/>
</dbReference>
<gene>
    <name evidence="6" type="ORF">ESZ26_14920</name>
    <name evidence="7" type="ORF">ESZ27_12485</name>
</gene>
<name>A0A5C6Q910_9GAMM</name>
<dbReference type="GO" id="GO:0047938">
    <property type="term" value="F:glucose-6-phosphate 1-epimerase activity"/>
    <property type="evidence" value="ECO:0007669"/>
    <property type="project" value="UniProtKB-UniRule"/>
</dbReference>
<feature type="active site" evidence="5">
    <location>
        <position position="267"/>
    </location>
</feature>
<dbReference type="PANTHER" id="PTHR11122">
    <property type="entry name" value="APOSPORY-ASSOCIATED PROTEIN C-RELATED"/>
    <property type="match status" value="1"/>
</dbReference>
<comment type="catalytic activity">
    <reaction evidence="1">
        <text>alpha-D-glucose 6-phosphate = beta-D-glucose 6-phosphate</text>
        <dbReference type="Rhea" id="RHEA:16249"/>
        <dbReference type="ChEBI" id="CHEBI:58225"/>
        <dbReference type="ChEBI" id="CHEBI:58247"/>
        <dbReference type="EC" id="5.1.3.15"/>
    </reaction>
</comment>
<sequence>MSSIIAENEFGQVKQVPLTDQMNALEITHHTCTAKISLYGGHVLAWQPANQKPVFWLSDDVIFEQGTPIRGGIPLCWPWFGPYQASSGEKAGNHGFARQRNWQFDEVIIAKDSVTVTLCLSGENEHPSWPYQYQLKQQLIFSDQFEQKLFISNLSSQAFEYSAALHSYFAVSAPENITVPPLAEFPFDDKVTGKEQQFAALENCLGEVDRIYYTNQQCLIEDKQWQRTLKVSSTNCQQWVLWNPGVEVAQRMKDLHLGAEKEFVCLEAANTDRQVVQANKTVMIGQKVTLT</sequence>
<comment type="similarity">
    <text evidence="2 4">Belongs to the glucose-6-phosphate 1-epimerase family.</text>
</comment>
<dbReference type="OrthoDB" id="9790727at2"/>
<dbReference type="Proteomes" id="UP000321917">
    <property type="component" value="Unassembled WGS sequence"/>
</dbReference>
<dbReference type="InterPro" id="IPR025532">
    <property type="entry name" value="G6P_1-epimerase"/>
</dbReference>
<organism evidence="7 9">
    <name type="scientific">Colwellia hornerae</name>
    <dbReference type="NCBI Taxonomy" id="89402"/>
    <lineage>
        <taxon>Bacteria</taxon>
        <taxon>Pseudomonadati</taxon>
        <taxon>Pseudomonadota</taxon>
        <taxon>Gammaproteobacteria</taxon>
        <taxon>Alteromonadales</taxon>
        <taxon>Colwelliaceae</taxon>
        <taxon>Colwellia</taxon>
    </lineage>
</organism>
<dbReference type="GO" id="GO:0005975">
    <property type="term" value="P:carbohydrate metabolic process"/>
    <property type="evidence" value="ECO:0007669"/>
    <property type="project" value="InterPro"/>
</dbReference>
<reference evidence="7 9" key="1">
    <citation type="submission" date="2019-07" db="EMBL/GenBank/DDBJ databases">
        <title>Genomes of sea-ice associated Colwellia species.</title>
        <authorList>
            <person name="Bowman J.P."/>
        </authorList>
    </citation>
    <scope>NUCLEOTIDE SEQUENCE [LARGE SCALE GENOMIC DNA]</scope>
    <source>
        <strain evidence="6 8">ACAM 607</strain>
        <strain evidence="7 9">IC036</strain>
    </source>
</reference>
<dbReference type="EMBL" id="VOLR01000023">
    <property type="protein sequence ID" value="TWX56365.1"/>
    <property type="molecule type" value="Genomic_DNA"/>
</dbReference>
<dbReference type="InterPro" id="IPR008183">
    <property type="entry name" value="Aldose_1/G6P_1-epimerase"/>
</dbReference>
<dbReference type="EMBL" id="VOLQ01000024">
    <property type="protein sequence ID" value="TWX65339.1"/>
    <property type="molecule type" value="Genomic_DNA"/>
</dbReference>
<evidence type="ECO:0000313" key="6">
    <source>
        <dbReference type="EMBL" id="TWX56365.1"/>
    </source>
</evidence>
<evidence type="ECO:0000256" key="5">
    <source>
        <dbReference type="PIRSR" id="PIRSR016020-1"/>
    </source>
</evidence>
<dbReference type="Gene3D" id="2.70.98.10">
    <property type="match status" value="1"/>
</dbReference>
<evidence type="ECO:0000256" key="3">
    <source>
        <dbReference type="ARBA" id="ARBA00023235"/>
    </source>
</evidence>
<feature type="active site" evidence="5">
    <location>
        <position position="166"/>
    </location>
</feature>
<dbReference type="PANTHER" id="PTHR11122:SF13">
    <property type="entry name" value="GLUCOSE-6-PHOSPHATE 1-EPIMERASE"/>
    <property type="match status" value="1"/>
</dbReference>
<proteinExistence type="inferred from homology"/>
<accession>A0A5C6Q910</accession>
<keyword evidence="8" id="KW-1185">Reference proteome</keyword>
<evidence type="ECO:0000256" key="1">
    <source>
        <dbReference type="ARBA" id="ARBA00001096"/>
    </source>
</evidence>
<dbReference type="EC" id="5.1.3.15" evidence="4"/>
<dbReference type="CDD" id="cd09020">
    <property type="entry name" value="D-hex-6-P-epi_like"/>
    <property type="match status" value="1"/>
</dbReference>
<evidence type="ECO:0000313" key="9">
    <source>
        <dbReference type="Proteomes" id="UP000321917"/>
    </source>
</evidence>
<keyword evidence="3 4" id="KW-0413">Isomerase</keyword>
<dbReference type="GO" id="GO:0030246">
    <property type="term" value="F:carbohydrate binding"/>
    <property type="evidence" value="ECO:0007669"/>
    <property type="project" value="UniProtKB-UniRule"/>
</dbReference>
<dbReference type="AlphaFoldDB" id="A0A5C6Q910"/>
<dbReference type="RefSeq" id="WP_146800262.1">
    <property type="nucleotide sequence ID" value="NZ_VOLP01000022.1"/>
</dbReference>
<dbReference type="Pfam" id="PF01263">
    <property type="entry name" value="Aldose_epim"/>
    <property type="match status" value="1"/>
</dbReference>
<dbReference type="Proteomes" id="UP000321525">
    <property type="component" value="Unassembled WGS sequence"/>
</dbReference>
<dbReference type="InterPro" id="IPR011013">
    <property type="entry name" value="Gal_mutarotase_sf_dom"/>
</dbReference>
<evidence type="ECO:0000313" key="8">
    <source>
        <dbReference type="Proteomes" id="UP000321525"/>
    </source>
</evidence>
<evidence type="ECO:0000256" key="2">
    <source>
        <dbReference type="ARBA" id="ARBA00005866"/>
    </source>
</evidence>
<comment type="caution">
    <text evidence="7">The sequence shown here is derived from an EMBL/GenBank/DDBJ whole genome shotgun (WGS) entry which is preliminary data.</text>
</comment>
<protein>
    <recommendedName>
        <fullName evidence="4">Putative glucose-6-phosphate 1-epimerase</fullName>
        <ecNumber evidence="4">5.1.3.15</ecNumber>
    </recommendedName>
</protein>
<evidence type="ECO:0000313" key="7">
    <source>
        <dbReference type="EMBL" id="TWX65339.1"/>
    </source>
</evidence>
<dbReference type="PIRSF" id="PIRSF016020">
    <property type="entry name" value="PHexose_mutarotase"/>
    <property type="match status" value="1"/>
</dbReference>
<evidence type="ECO:0000256" key="4">
    <source>
        <dbReference type="PIRNR" id="PIRNR016020"/>
    </source>
</evidence>
<dbReference type="InterPro" id="IPR014718">
    <property type="entry name" value="GH-type_carb-bd"/>
</dbReference>